<dbReference type="Proteomes" id="UP000230233">
    <property type="component" value="Chromosome I"/>
</dbReference>
<name>A0A2G5VG36_9PELO</name>
<accession>A0A2G5VG36</accession>
<reference evidence="2" key="1">
    <citation type="submission" date="2017-10" db="EMBL/GenBank/DDBJ databases">
        <title>Rapid genome shrinkage in a self-fertile nematode reveals novel sperm competition proteins.</title>
        <authorList>
            <person name="Yin D."/>
            <person name="Schwarz E.M."/>
            <person name="Thomas C.G."/>
            <person name="Felde R.L."/>
            <person name="Korf I.F."/>
            <person name="Cutter A.D."/>
            <person name="Schartner C.M."/>
            <person name="Ralston E.J."/>
            <person name="Meyer B.J."/>
            <person name="Haag E.S."/>
        </authorList>
    </citation>
    <scope>NUCLEOTIDE SEQUENCE [LARGE SCALE GENOMIC DNA]</scope>
    <source>
        <strain evidence="2">JU1422</strain>
    </source>
</reference>
<sequence length="487" mass="56197">MQMRHYKTSETIFSDKPAFHIMSSVMRAMLRLSKALDSNIIGEVALALQDLDDSGKCSDAFEYILYEIISWDLTRLPAVSEGVIRRLMDLVNNRGALENICQKILKAQPAIAVQIAVMKMNEENWILSHETCNDVWRKIKANQPTEEKLNENMIDEYVARVTANCKILRLSGTPHRFLSSMLLECFKASSQFRKTVSTDFLNELAILSPFHPVIIAGSMKKGPNVFLLPQVFTEYHRFCLETQEFISFYRHHSVYHRANSCGMLSVFRSICDRMNRIEPLQGEDIENVVDLWLAAISIFDGHGISMNDITDSAKLIETSTSKFDIKRRPLFLKRFLRKLSVKKDASVSMEPQIVATIITTFQRNAFTHQSSEFYEELGEFWTLCLKMKYDDIYYATVFYSAVFTLAQAQAVFRVKKELCRAVYEKILQPMHQQIVDFVNLKNVETNKASTEEERIMLEQKNLGASYFSILTCTYKNAEDRILEFINQ</sequence>
<keyword evidence="2" id="KW-1185">Reference proteome</keyword>
<protein>
    <submittedName>
        <fullName evidence="1">Uncharacterized protein</fullName>
    </submittedName>
</protein>
<evidence type="ECO:0000313" key="2">
    <source>
        <dbReference type="Proteomes" id="UP000230233"/>
    </source>
</evidence>
<dbReference type="AlphaFoldDB" id="A0A2G5VG36"/>
<comment type="caution">
    <text evidence="1">The sequence shown here is derived from an EMBL/GenBank/DDBJ whole genome shotgun (WGS) entry which is preliminary data.</text>
</comment>
<gene>
    <name evidence="1" type="primary">Cni-C54G4.9</name>
    <name evidence="1" type="synonym">Cnig_chr_I.g1516</name>
    <name evidence="1" type="ORF">B9Z55_001516</name>
</gene>
<dbReference type="OrthoDB" id="5794568at2759"/>
<proteinExistence type="predicted"/>
<dbReference type="EMBL" id="PDUG01000001">
    <property type="protein sequence ID" value="PIC50724.1"/>
    <property type="molecule type" value="Genomic_DNA"/>
</dbReference>
<organism evidence="1 2">
    <name type="scientific">Caenorhabditis nigoni</name>
    <dbReference type="NCBI Taxonomy" id="1611254"/>
    <lineage>
        <taxon>Eukaryota</taxon>
        <taxon>Metazoa</taxon>
        <taxon>Ecdysozoa</taxon>
        <taxon>Nematoda</taxon>
        <taxon>Chromadorea</taxon>
        <taxon>Rhabditida</taxon>
        <taxon>Rhabditina</taxon>
        <taxon>Rhabditomorpha</taxon>
        <taxon>Rhabditoidea</taxon>
        <taxon>Rhabditidae</taxon>
        <taxon>Peloderinae</taxon>
        <taxon>Caenorhabditis</taxon>
    </lineage>
</organism>
<evidence type="ECO:0000313" key="1">
    <source>
        <dbReference type="EMBL" id="PIC50724.1"/>
    </source>
</evidence>